<dbReference type="Pfam" id="PF20151">
    <property type="entry name" value="DUF6533"/>
    <property type="match status" value="1"/>
</dbReference>
<dbReference type="AlphaFoldDB" id="A0A409W455"/>
<keyword evidence="2" id="KW-0812">Transmembrane</keyword>
<gene>
    <name evidence="4" type="ORF">CVT24_009932</name>
</gene>
<feature type="transmembrane region" description="Helical" evidence="2">
    <location>
        <begin position="263"/>
        <end position="288"/>
    </location>
</feature>
<feature type="transmembrane region" description="Helical" evidence="2">
    <location>
        <begin position="117"/>
        <end position="139"/>
    </location>
</feature>
<evidence type="ECO:0000256" key="2">
    <source>
        <dbReference type="SAM" id="Phobius"/>
    </source>
</evidence>
<keyword evidence="2" id="KW-1133">Transmembrane helix</keyword>
<dbReference type="Proteomes" id="UP000284842">
    <property type="component" value="Unassembled WGS sequence"/>
</dbReference>
<feature type="transmembrane region" description="Helical" evidence="2">
    <location>
        <begin position="223"/>
        <end position="243"/>
    </location>
</feature>
<feature type="compositionally biased region" description="Polar residues" evidence="1">
    <location>
        <begin position="1"/>
        <end position="12"/>
    </location>
</feature>
<dbReference type="InterPro" id="IPR045340">
    <property type="entry name" value="DUF6533"/>
</dbReference>
<name>A0A409W455_9AGAR</name>
<keyword evidence="2" id="KW-0472">Membrane</keyword>
<dbReference type="STRING" id="181874.A0A409W455"/>
<feature type="transmembrane region" description="Helical" evidence="2">
    <location>
        <begin position="159"/>
        <end position="181"/>
    </location>
</feature>
<comment type="caution">
    <text evidence="4">The sequence shown here is derived from an EMBL/GenBank/DDBJ whole genome shotgun (WGS) entry which is preliminary data.</text>
</comment>
<feature type="region of interest" description="Disordered" evidence="1">
    <location>
        <begin position="1"/>
        <end position="22"/>
    </location>
</feature>
<keyword evidence="5" id="KW-1185">Reference proteome</keyword>
<dbReference type="OrthoDB" id="3038990at2759"/>
<evidence type="ECO:0000313" key="4">
    <source>
        <dbReference type="EMBL" id="PPQ73277.1"/>
    </source>
</evidence>
<accession>A0A409W455</accession>
<dbReference type="InParanoid" id="A0A409W455"/>
<feature type="transmembrane region" description="Helical" evidence="2">
    <location>
        <begin position="322"/>
        <end position="339"/>
    </location>
</feature>
<proteinExistence type="predicted"/>
<evidence type="ECO:0000259" key="3">
    <source>
        <dbReference type="Pfam" id="PF20151"/>
    </source>
</evidence>
<reference evidence="4 5" key="1">
    <citation type="journal article" date="2018" name="Evol. Lett.">
        <title>Horizontal gene cluster transfer increased hallucinogenic mushroom diversity.</title>
        <authorList>
            <person name="Reynolds H.T."/>
            <person name="Vijayakumar V."/>
            <person name="Gluck-Thaler E."/>
            <person name="Korotkin H.B."/>
            <person name="Matheny P.B."/>
            <person name="Slot J.C."/>
        </authorList>
    </citation>
    <scope>NUCLEOTIDE SEQUENCE [LARGE SCALE GENOMIC DNA]</scope>
    <source>
        <strain evidence="4 5">2629</strain>
    </source>
</reference>
<feature type="domain" description="DUF6533" evidence="3">
    <location>
        <begin position="125"/>
        <end position="169"/>
    </location>
</feature>
<feature type="transmembrane region" description="Helical" evidence="2">
    <location>
        <begin position="193"/>
        <end position="211"/>
    </location>
</feature>
<dbReference type="EMBL" id="NHTK01005826">
    <property type="protein sequence ID" value="PPQ73277.1"/>
    <property type="molecule type" value="Genomic_DNA"/>
</dbReference>
<protein>
    <recommendedName>
        <fullName evidence="3">DUF6533 domain-containing protein</fullName>
    </recommendedName>
</protein>
<evidence type="ECO:0000256" key="1">
    <source>
        <dbReference type="SAM" id="MobiDB-lite"/>
    </source>
</evidence>
<organism evidence="4 5">
    <name type="scientific">Panaeolus cyanescens</name>
    <dbReference type="NCBI Taxonomy" id="181874"/>
    <lineage>
        <taxon>Eukaryota</taxon>
        <taxon>Fungi</taxon>
        <taxon>Dikarya</taxon>
        <taxon>Basidiomycota</taxon>
        <taxon>Agaricomycotina</taxon>
        <taxon>Agaricomycetes</taxon>
        <taxon>Agaricomycetidae</taxon>
        <taxon>Agaricales</taxon>
        <taxon>Agaricineae</taxon>
        <taxon>Galeropsidaceae</taxon>
        <taxon>Panaeolus</taxon>
    </lineage>
</organism>
<sequence>MGGSSHECQSFKSPRPKLSANSITSAQPSMIGVIIIDSHDTLVLQSCTAQQDPADFKVAIGAVGCPKNLVPPPPPVILRISPSLAQVAVYIMSDNPPQLSDLPNPFTPMAFLPPDEAFQIAIATYIIVGSTAVLIWDILNSLGEDYKLLTTRRKGIATLVYWLSRVATLGFALTSTLFQTAPLTTHCTLFQKVNSAWFSFATPTTALLFLLRIRAIFHRTKSVIYLFYALWLALLAGCLTAPFSTSAKRIGTTKYCIGDDVKVYTATAIVLPLVYDTFVFLAISWKLALNHSSSGKRLGIKEMIKGDSLPIHSKALLKDGQAYYLTTVITGIITVIMLYAPGVPILYREAFTVPNVTLINIMASRVFRTTKLKLGQPAGRGHTNIIPIALSNGRTRIGPPVSEASPCGRDSAAYKPNVARSIGHVAGREATV</sequence>
<evidence type="ECO:0000313" key="5">
    <source>
        <dbReference type="Proteomes" id="UP000284842"/>
    </source>
</evidence>